<dbReference type="PROSITE" id="PS50890">
    <property type="entry name" value="PUA"/>
    <property type="match status" value="1"/>
</dbReference>
<evidence type="ECO:0000313" key="5">
    <source>
        <dbReference type="Proteomes" id="UP000712600"/>
    </source>
</evidence>
<feature type="domain" description="CCHC-type" evidence="3">
    <location>
        <begin position="39"/>
        <end position="52"/>
    </location>
</feature>
<dbReference type="Proteomes" id="UP000712600">
    <property type="component" value="Unassembled WGS sequence"/>
</dbReference>
<dbReference type="EMBL" id="QGKX02000095">
    <property type="protein sequence ID" value="KAF3571452.1"/>
    <property type="molecule type" value="Genomic_DNA"/>
</dbReference>
<accession>A0A8S9RFR5</accession>
<gene>
    <name evidence="4" type="ORF">F2Q69_00059911</name>
</gene>
<sequence length="233" mass="26315">MKVRHEVLKHGFAADTRKKTDRCISNCVMQSKKQHQMCCWLCGKIGHKKVECFAREKSKNMAKKVNKTFTKPKRVEEVSLAKSGLRDEIKDGTSEDGCSSGRSDLEVDQGASSLEPGHELVCGTKGKEIEVRQEVMRMIFRRVIVKSLQDNSNECRGHSARMGKGSCRSCIMITHEEADGWRMHISWGRKAWCGAHLVGEKNTFGVEVSSQGAELESCRLIEQESILEKRQEE</sequence>
<feature type="region of interest" description="Disordered" evidence="2">
    <location>
        <begin position="86"/>
        <end position="105"/>
    </location>
</feature>
<dbReference type="PROSITE" id="PS50158">
    <property type="entry name" value="ZF_CCHC"/>
    <property type="match status" value="1"/>
</dbReference>
<evidence type="ECO:0000256" key="2">
    <source>
        <dbReference type="SAM" id="MobiDB-lite"/>
    </source>
</evidence>
<protein>
    <recommendedName>
        <fullName evidence="3">CCHC-type domain-containing protein</fullName>
    </recommendedName>
</protein>
<dbReference type="InterPro" id="IPR001878">
    <property type="entry name" value="Znf_CCHC"/>
</dbReference>
<organism evidence="4 5">
    <name type="scientific">Brassica cretica</name>
    <name type="common">Mustard</name>
    <dbReference type="NCBI Taxonomy" id="69181"/>
    <lineage>
        <taxon>Eukaryota</taxon>
        <taxon>Viridiplantae</taxon>
        <taxon>Streptophyta</taxon>
        <taxon>Embryophyta</taxon>
        <taxon>Tracheophyta</taxon>
        <taxon>Spermatophyta</taxon>
        <taxon>Magnoliopsida</taxon>
        <taxon>eudicotyledons</taxon>
        <taxon>Gunneridae</taxon>
        <taxon>Pentapetalae</taxon>
        <taxon>rosids</taxon>
        <taxon>malvids</taxon>
        <taxon>Brassicales</taxon>
        <taxon>Brassicaceae</taxon>
        <taxon>Brassiceae</taxon>
        <taxon>Brassica</taxon>
    </lineage>
</organism>
<dbReference type="GO" id="GO:0008270">
    <property type="term" value="F:zinc ion binding"/>
    <property type="evidence" value="ECO:0007669"/>
    <property type="project" value="UniProtKB-KW"/>
</dbReference>
<reference evidence="4" key="1">
    <citation type="submission" date="2019-12" db="EMBL/GenBank/DDBJ databases">
        <title>Genome sequencing and annotation of Brassica cretica.</title>
        <authorList>
            <person name="Studholme D.J."/>
            <person name="Sarris P."/>
        </authorList>
    </citation>
    <scope>NUCLEOTIDE SEQUENCE</scope>
    <source>
        <strain evidence="4">PFS-109/04</strain>
        <tissue evidence="4">Leaf</tissue>
    </source>
</reference>
<evidence type="ECO:0000259" key="3">
    <source>
        <dbReference type="PROSITE" id="PS50158"/>
    </source>
</evidence>
<keyword evidence="1" id="KW-0862">Zinc</keyword>
<keyword evidence="1" id="KW-0479">Metal-binding</keyword>
<proteinExistence type="predicted"/>
<comment type="caution">
    <text evidence="4">The sequence shown here is derived from an EMBL/GenBank/DDBJ whole genome shotgun (WGS) entry which is preliminary data.</text>
</comment>
<dbReference type="GO" id="GO:0003676">
    <property type="term" value="F:nucleic acid binding"/>
    <property type="evidence" value="ECO:0007669"/>
    <property type="project" value="InterPro"/>
</dbReference>
<name>A0A8S9RFR5_BRACR</name>
<evidence type="ECO:0000256" key="1">
    <source>
        <dbReference type="PROSITE-ProRule" id="PRU00047"/>
    </source>
</evidence>
<evidence type="ECO:0000313" key="4">
    <source>
        <dbReference type="EMBL" id="KAF3571452.1"/>
    </source>
</evidence>
<dbReference type="AlphaFoldDB" id="A0A8S9RFR5"/>
<keyword evidence="1" id="KW-0863">Zinc-finger</keyword>